<dbReference type="Proteomes" id="UP001566132">
    <property type="component" value="Unassembled WGS sequence"/>
</dbReference>
<sequence length="273" mass="31339">MHFWINKGNQHGQYYWPRACRLVRPPPEAVANYLANRRRGCYPKPMVTPVRRFQSLESVSNNGLRHTRSSPGHRSNRPQLHSNAHVFYNNLTDPRTSRIDSERSTEILDNEQSHQIQTQENNELESYIRKFKFALVTFAFLAICVLFGVNYLTTGQIWRLGVETLVIISVALVVLLLGGIIILYLDERQSAATTTIIHQQSLESNNDQLQLNSLDEQPVSQIPTLLSINESEIREMSPPPYHMAVRLTNHIHLDDIEIYQDQSPPPPYEKATS</sequence>
<proteinExistence type="predicted"/>
<evidence type="ECO:0000256" key="1">
    <source>
        <dbReference type="SAM" id="Phobius"/>
    </source>
</evidence>
<dbReference type="AlphaFoldDB" id="A0ABD1EQI1"/>
<name>A0ABD1EQI1_HYPHA</name>
<keyword evidence="1" id="KW-0812">Transmembrane</keyword>
<feature type="transmembrane region" description="Helical" evidence="1">
    <location>
        <begin position="165"/>
        <end position="185"/>
    </location>
</feature>
<feature type="transmembrane region" description="Helical" evidence="1">
    <location>
        <begin position="133"/>
        <end position="153"/>
    </location>
</feature>
<comment type="caution">
    <text evidence="2">The sequence shown here is derived from an EMBL/GenBank/DDBJ whole genome shotgun (WGS) entry which is preliminary data.</text>
</comment>
<dbReference type="EMBL" id="JBDJPC010000006">
    <property type="protein sequence ID" value="KAL1497745.1"/>
    <property type="molecule type" value="Genomic_DNA"/>
</dbReference>
<evidence type="ECO:0000313" key="3">
    <source>
        <dbReference type="Proteomes" id="UP001566132"/>
    </source>
</evidence>
<protein>
    <submittedName>
        <fullName evidence="2">Uncharacterized protein</fullName>
    </submittedName>
</protein>
<organism evidence="2 3">
    <name type="scientific">Hypothenemus hampei</name>
    <name type="common">Coffee berry borer</name>
    <dbReference type="NCBI Taxonomy" id="57062"/>
    <lineage>
        <taxon>Eukaryota</taxon>
        <taxon>Metazoa</taxon>
        <taxon>Ecdysozoa</taxon>
        <taxon>Arthropoda</taxon>
        <taxon>Hexapoda</taxon>
        <taxon>Insecta</taxon>
        <taxon>Pterygota</taxon>
        <taxon>Neoptera</taxon>
        <taxon>Endopterygota</taxon>
        <taxon>Coleoptera</taxon>
        <taxon>Polyphaga</taxon>
        <taxon>Cucujiformia</taxon>
        <taxon>Curculionidae</taxon>
        <taxon>Scolytinae</taxon>
        <taxon>Hypothenemus</taxon>
    </lineage>
</organism>
<reference evidence="2 3" key="1">
    <citation type="submission" date="2024-05" db="EMBL/GenBank/DDBJ databases">
        <title>Genetic variation in Jamaican populations of the coffee berry borer (Hypothenemus hampei).</title>
        <authorList>
            <person name="Errbii M."/>
            <person name="Myrie A."/>
        </authorList>
    </citation>
    <scope>NUCLEOTIDE SEQUENCE [LARGE SCALE GENOMIC DNA]</scope>
    <source>
        <strain evidence="2">JA-Hopewell-2020-01-JO</strain>
        <tissue evidence="2">Whole body</tissue>
    </source>
</reference>
<keyword evidence="1" id="KW-1133">Transmembrane helix</keyword>
<keyword evidence="1" id="KW-0472">Membrane</keyword>
<gene>
    <name evidence="2" type="ORF">ABEB36_008651</name>
</gene>
<evidence type="ECO:0000313" key="2">
    <source>
        <dbReference type="EMBL" id="KAL1497745.1"/>
    </source>
</evidence>
<accession>A0ABD1EQI1</accession>
<keyword evidence="3" id="KW-1185">Reference proteome</keyword>